<dbReference type="Pfam" id="PF07967">
    <property type="entry name" value="zf-C3HC"/>
    <property type="match status" value="1"/>
</dbReference>
<evidence type="ECO:0000313" key="10">
    <source>
        <dbReference type="Proteomes" id="UP001472866"/>
    </source>
</evidence>
<dbReference type="InterPro" id="IPR013909">
    <property type="entry name" value="NuBaID_C"/>
</dbReference>
<evidence type="ECO:0000256" key="3">
    <source>
        <dbReference type="ARBA" id="ARBA00022771"/>
    </source>
</evidence>
<name>A0AAX4P1G7_9CHLO</name>
<keyword evidence="3" id="KW-0863">Zinc-finger</keyword>
<feature type="compositionally biased region" description="Low complexity" evidence="6">
    <location>
        <begin position="36"/>
        <end position="49"/>
    </location>
</feature>
<evidence type="ECO:0000259" key="8">
    <source>
        <dbReference type="Pfam" id="PF08600"/>
    </source>
</evidence>
<evidence type="ECO:0000313" key="9">
    <source>
        <dbReference type="EMBL" id="WZN60023.1"/>
    </source>
</evidence>
<organism evidence="9 10">
    <name type="scientific">Chloropicon roscoffensis</name>
    <dbReference type="NCBI Taxonomy" id="1461544"/>
    <lineage>
        <taxon>Eukaryota</taxon>
        <taxon>Viridiplantae</taxon>
        <taxon>Chlorophyta</taxon>
        <taxon>Chloropicophyceae</taxon>
        <taxon>Chloropicales</taxon>
        <taxon>Chloropicaceae</taxon>
        <taxon>Chloropicon</taxon>
    </lineage>
</organism>
<sequence length="393" mass="42447">MERPTTDRDRGSRAQALLDQLVYWDGKKMGSNDGTSPSLSASAAPSASARGKRKAPLLTATPAEVDAKVVVCRPWSREDLLRRLRTYSTRTWFCKLDQVSAIACASRGWVNSGVDTLECESCKARAIYPACASASPKDVGAVAEKFAPLLDSLHDKFCPWKGRECEPALLSLPLTSPTKLLDQLKDRMHNLCTLRSLPRVSSKFLEDDQVRRVVDGAAKLCSGDKALCEMLHSGNPSNTHVDLDSFEGSLLLLGMCGWDQEVVASPTGATRQLVLTCAMCGSRAGVWNFDSWRKWGPKGERDEEAAAGGELLPAQGLKGAAGATGYASMNSPLYVAKPAMTIAGGRLDGEDGERAAKAQRRAAGTMHPLHAHKKFCPWRCGWIQTAQLISGPM</sequence>
<feature type="domain" description="NuBaID C-terminal" evidence="8">
    <location>
        <begin position="252"/>
        <end position="384"/>
    </location>
</feature>
<dbReference type="GO" id="GO:0008270">
    <property type="term" value="F:zinc ion binding"/>
    <property type="evidence" value="ECO:0007669"/>
    <property type="project" value="UniProtKB-KW"/>
</dbReference>
<proteinExistence type="predicted"/>
<gene>
    <name evidence="9" type="ORF">HKI87_02g15510</name>
</gene>
<evidence type="ECO:0000256" key="5">
    <source>
        <dbReference type="ARBA" id="ARBA00023242"/>
    </source>
</evidence>
<dbReference type="PANTHER" id="PTHR15835">
    <property type="entry name" value="NUCLEAR-INTERACTING PARTNER OF ALK"/>
    <property type="match status" value="1"/>
</dbReference>
<dbReference type="PANTHER" id="PTHR15835:SF6">
    <property type="entry name" value="ZINC FINGER C3HC-TYPE PROTEIN 1"/>
    <property type="match status" value="1"/>
</dbReference>
<accession>A0AAX4P1G7</accession>
<feature type="domain" description="C3HC-type" evidence="7">
    <location>
        <begin position="74"/>
        <end position="199"/>
    </location>
</feature>
<dbReference type="EMBL" id="CP151502">
    <property type="protein sequence ID" value="WZN60023.1"/>
    <property type="molecule type" value="Genomic_DNA"/>
</dbReference>
<evidence type="ECO:0000256" key="2">
    <source>
        <dbReference type="ARBA" id="ARBA00022723"/>
    </source>
</evidence>
<protein>
    <submittedName>
        <fullName evidence="9">C3HC-type domain-containing protein</fullName>
    </submittedName>
</protein>
<dbReference type="Proteomes" id="UP001472866">
    <property type="component" value="Chromosome 02"/>
</dbReference>
<dbReference type="GO" id="GO:0005634">
    <property type="term" value="C:nucleus"/>
    <property type="evidence" value="ECO:0007669"/>
    <property type="project" value="UniProtKB-SubCell"/>
</dbReference>
<keyword evidence="10" id="KW-1185">Reference proteome</keyword>
<dbReference type="AlphaFoldDB" id="A0AAX4P1G7"/>
<keyword evidence="4" id="KW-0862">Zinc</keyword>
<dbReference type="InterPro" id="IPR012935">
    <property type="entry name" value="NuBaID_N"/>
</dbReference>
<evidence type="ECO:0000259" key="7">
    <source>
        <dbReference type="Pfam" id="PF07967"/>
    </source>
</evidence>
<evidence type="ECO:0000256" key="6">
    <source>
        <dbReference type="SAM" id="MobiDB-lite"/>
    </source>
</evidence>
<evidence type="ECO:0000256" key="1">
    <source>
        <dbReference type="ARBA" id="ARBA00004123"/>
    </source>
</evidence>
<dbReference type="Pfam" id="PF08600">
    <property type="entry name" value="NuBaID_C"/>
    <property type="match status" value="1"/>
</dbReference>
<keyword evidence="2" id="KW-0479">Metal-binding</keyword>
<keyword evidence="5" id="KW-0539">Nucleus</keyword>
<reference evidence="9 10" key="1">
    <citation type="submission" date="2024-03" db="EMBL/GenBank/DDBJ databases">
        <title>Complete genome sequence of the green alga Chloropicon roscoffensis RCC1871.</title>
        <authorList>
            <person name="Lemieux C."/>
            <person name="Pombert J.-F."/>
            <person name="Otis C."/>
            <person name="Turmel M."/>
        </authorList>
    </citation>
    <scope>NUCLEOTIDE SEQUENCE [LARGE SCALE GENOMIC DNA]</scope>
    <source>
        <strain evidence="9 10">RCC1871</strain>
    </source>
</reference>
<evidence type="ECO:0000256" key="4">
    <source>
        <dbReference type="ARBA" id="ARBA00022833"/>
    </source>
</evidence>
<comment type="subcellular location">
    <subcellularLocation>
        <location evidence="1">Nucleus</location>
    </subcellularLocation>
</comment>
<feature type="region of interest" description="Disordered" evidence="6">
    <location>
        <begin position="28"/>
        <end position="55"/>
    </location>
</feature>